<dbReference type="PANTHER" id="PTHR44936">
    <property type="entry name" value="SENSOR PROTEIN CREC"/>
    <property type="match status" value="1"/>
</dbReference>
<name>A0A841TZ54_9BACL</name>
<dbReference type="PRINTS" id="PR00344">
    <property type="entry name" value="BCTRLSENSOR"/>
</dbReference>
<evidence type="ECO:0000256" key="6">
    <source>
        <dbReference type="ARBA" id="ARBA00022840"/>
    </source>
</evidence>
<sequence>MPKVPFNVHAYTARLIGRENVSKLEGAVLELVKNTYDADASVCVLYYEKSTETLYLADNGSGMTEDIIKTHWMTIGNSSKVKNYTTSKGRIQTGAKGIGRFALDRISDFCQMLTITSDTKLEWSVNWSDFNSGSTITEIYADLNPVEYSIIDFFSNVNNPSLKEVIKKDFLTTGTVFKLNSLRDDWSSTLVERIKNNLATLIPPEIEDIFKVYFFCEETEKENAKVSMNNGLFSYDYKIEFKAEPDGTVVTKIYRDEFDFKGQFETIIREGGFSAKDRDYFKGKPIVIEKTLGEMLPSKNKDVPNTIGRFSGVMYFSKLSAPLEEKEKYYYKDFSNRKDYRDTFGGIKLYRDHFRVRPYGEPKTSNYDWLLLSNRKAKSPAGIAHPTGKWRVNSDQMLGSIYISRTNITLPDQANREGIVETKEFSQLRDILLEVIRYFEEDRQYVCRKLNAYYEATNFTAQYEQEIRTKVDREEKKKKKNRGKSSERPEYIEVSKVKTVIDDKDNKIKNLEDENRMLRILATTGIVTNTYIHEIKDSTHKLSMKIIMAKEALELDDNKDEAIEYINAANEIKNSFNSWFKVTIESVRRDKRTMKEVNLKKLLEDLISSWTEVEEDKGVKINLEIGEIFFKCFPYEIESMINNLITNSITSFNSVKVEKKEINIKISPSENGVILEYSDSGAGLSAAYKSNPDRILEPFETDKRNEIGEQIGTGMGMWIIVKTVNEYNGSIDLSQNINSKSGFHIRISLNGKIGVEQEGG</sequence>
<reference evidence="10 11" key="1">
    <citation type="submission" date="2020-08" db="EMBL/GenBank/DDBJ databases">
        <title>Cohnella phylogeny.</title>
        <authorList>
            <person name="Dunlap C."/>
        </authorList>
    </citation>
    <scope>NUCLEOTIDE SEQUENCE [LARGE SCALE GENOMIC DNA]</scope>
    <source>
        <strain evidence="10 11">DSM 25239</strain>
    </source>
</reference>
<dbReference type="InterPro" id="IPR005467">
    <property type="entry name" value="His_kinase_dom"/>
</dbReference>
<evidence type="ECO:0000256" key="1">
    <source>
        <dbReference type="ARBA" id="ARBA00000085"/>
    </source>
</evidence>
<organism evidence="10 11">
    <name type="scientific">Cohnella xylanilytica</name>
    <dbReference type="NCBI Taxonomy" id="557555"/>
    <lineage>
        <taxon>Bacteria</taxon>
        <taxon>Bacillati</taxon>
        <taxon>Bacillota</taxon>
        <taxon>Bacilli</taxon>
        <taxon>Bacillales</taxon>
        <taxon>Paenibacillaceae</taxon>
        <taxon>Cohnella</taxon>
    </lineage>
</organism>
<dbReference type="InterPro" id="IPR050980">
    <property type="entry name" value="2C_sensor_his_kinase"/>
</dbReference>
<dbReference type="AlphaFoldDB" id="A0A841TZ54"/>
<gene>
    <name evidence="10" type="ORF">H7B90_19365</name>
</gene>
<evidence type="ECO:0000256" key="7">
    <source>
        <dbReference type="ARBA" id="ARBA00023012"/>
    </source>
</evidence>
<keyword evidence="6" id="KW-0067">ATP-binding</keyword>
<evidence type="ECO:0000256" key="4">
    <source>
        <dbReference type="ARBA" id="ARBA00022741"/>
    </source>
</evidence>
<dbReference type="Pfam" id="PF13589">
    <property type="entry name" value="HATPase_c_3"/>
    <property type="match status" value="1"/>
</dbReference>
<feature type="coiled-coil region" evidence="8">
    <location>
        <begin position="494"/>
        <end position="521"/>
    </location>
</feature>
<dbReference type="Pfam" id="PF02518">
    <property type="entry name" value="HATPase_c"/>
    <property type="match status" value="1"/>
</dbReference>
<keyword evidence="7" id="KW-0902">Two-component regulatory system</keyword>
<comment type="caution">
    <text evidence="10">The sequence shown here is derived from an EMBL/GenBank/DDBJ whole genome shotgun (WGS) entry which is preliminary data.</text>
</comment>
<evidence type="ECO:0000256" key="2">
    <source>
        <dbReference type="ARBA" id="ARBA00012438"/>
    </source>
</evidence>
<evidence type="ECO:0000259" key="9">
    <source>
        <dbReference type="PROSITE" id="PS50109"/>
    </source>
</evidence>
<keyword evidence="8" id="KW-0175">Coiled coil</keyword>
<keyword evidence="3" id="KW-0808">Transferase</keyword>
<keyword evidence="5 10" id="KW-0418">Kinase</keyword>
<accession>A0A841TZ54</accession>
<dbReference type="InterPro" id="IPR036890">
    <property type="entry name" value="HATPase_C_sf"/>
</dbReference>
<evidence type="ECO:0000313" key="10">
    <source>
        <dbReference type="EMBL" id="MBB6693556.1"/>
    </source>
</evidence>
<dbReference type="PANTHER" id="PTHR44936:SF10">
    <property type="entry name" value="SENSOR PROTEIN RSTB"/>
    <property type="match status" value="1"/>
</dbReference>
<dbReference type="RefSeq" id="WP_185137540.1">
    <property type="nucleotide sequence ID" value="NZ_JACJVR010000075.1"/>
</dbReference>
<dbReference type="PROSITE" id="PS50109">
    <property type="entry name" value="HIS_KIN"/>
    <property type="match status" value="1"/>
</dbReference>
<feature type="domain" description="Histidine kinase" evidence="9">
    <location>
        <begin position="530"/>
        <end position="751"/>
    </location>
</feature>
<dbReference type="Proteomes" id="UP000553776">
    <property type="component" value="Unassembled WGS sequence"/>
</dbReference>
<comment type="catalytic activity">
    <reaction evidence="1">
        <text>ATP + protein L-histidine = ADP + protein N-phospho-L-histidine.</text>
        <dbReference type="EC" id="2.7.13.3"/>
    </reaction>
</comment>
<dbReference type="EMBL" id="JACJVR010000075">
    <property type="protein sequence ID" value="MBB6693556.1"/>
    <property type="molecule type" value="Genomic_DNA"/>
</dbReference>
<dbReference type="EC" id="2.7.13.3" evidence="2"/>
<dbReference type="InterPro" id="IPR004358">
    <property type="entry name" value="Sig_transdc_His_kin-like_C"/>
</dbReference>
<dbReference type="Gene3D" id="3.30.565.10">
    <property type="entry name" value="Histidine kinase-like ATPase, C-terminal domain"/>
    <property type="match status" value="2"/>
</dbReference>
<keyword evidence="11" id="KW-1185">Reference proteome</keyword>
<dbReference type="GO" id="GO:0004673">
    <property type="term" value="F:protein histidine kinase activity"/>
    <property type="evidence" value="ECO:0007669"/>
    <property type="project" value="UniProtKB-EC"/>
</dbReference>
<protein>
    <recommendedName>
        <fullName evidence="2">histidine kinase</fullName>
        <ecNumber evidence="2">2.7.13.3</ecNumber>
    </recommendedName>
</protein>
<keyword evidence="4" id="KW-0547">Nucleotide-binding</keyword>
<proteinExistence type="predicted"/>
<dbReference type="GO" id="GO:0000160">
    <property type="term" value="P:phosphorelay signal transduction system"/>
    <property type="evidence" value="ECO:0007669"/>
    <property type="project" value="UniProtKB-KW"/>
</dbReference>
<evidence type="ECO:0000256" key="8">
    <source>
        <dbReference type="SAM" id="Coils"/>
    </source>
</evidence>
<evidence type="ECO:0000256" key="5">
    <source>
        <dbReference type="ARBA" id="ARBA00022777"/>
    </source>
</evidence>
<dbReference type="SMART" id="SM00387">
    <property type="entry name" value="HATPase_c"/>
    <property type="match status" value="1"/>
</dbReference>
<dbReference type="SUPFAM" id="SSF55874">
    <property type="entry name" value="ATPase domain of HSP90 chaperone/DNA topoisomerase II/histidine kinase"/>
    <property type="match status" value="2"/>
</dbReference>
<evidence type="ECO:0000256" key="3">
    <source>
        <dbReference type="ARBA" id="ARBA00022679"/>
    </source>
</evidence>
<dbReference type="InterPro" id="IPR003594">
    <property type="entry name" value="HATPase_dom"/>
</dbReference>
<evidence type="ECO:0000313" key="11">
    <source>
        <dbReference type="Proteomes" id="UP000553776"/>
    </source>
</evidence>
<dbReference type="GO" id="GO:0005524">
    <property type="term" value="F:ATP binding"/>
    <property type="evidence" value="ECO:0007669"/>
    <property type="project" value="UniProtKB-KW"/>
</dbReference>